<dbReference type="Gene3D" id="3.30.420.40">
    <property type="match status" value="2"/>
</dbReference>
<comment type="similarity">
    <text evidence="1">Belongs to the ROK (NagC/XylR) family.</text>
</comment>
<organism evidence="2 3">
    <name type="scientific">Vagococcus allomyrinae</name>
    <dbReference type="NCBI Taxonomy" id="2794353"/>
    <lineage>
        <taxon>Bacteria</taxon>
        <taxon>Bacillati</taxon>
        <taxon>Bacillota</taxon>
        <taxon>Bacilli</taxon>
        <taxon>Lactobacillales</taxon>
        <taxon>Enterococcaceae</taxon>
        <taxon>Vagococcus</taxon>
    </lineage>
</organism>
<gene>
    <name evidence="2" type="ORF">I6N95_08725</name>
</gene>
<dbReference type="Proteomes" id="UP000674938">
    <property type="component" value="Unassembled WGS sequence"/>
</dbReference>
<dbReference type="InterPro" id="IPR043129">
    <property type="entry name" value="ATPase_NBD"/>
</dbReference>
<dbReference type="RefSeq" id="WP_209526728.1">
    <property type="nucleotide sequence ID" value="NZ_JAEEGA010000005.1"/>
</dbReference>
<keyword evidence="3" id="KW-1185">Reference proteome</keyword>
<evidence type="ECO:0000313" key="2">
    <source>
        <dbReference type="EMBL" id="MBP1041085.1"/>
    </source>
</evidence>
<dbReference type="PANTHER" id="PTHR18964:SF170">
    <property type="entry name" value="SUGAR KINASE"/>
    <property type="match status" value="1"/>
</dbReference>
<name>A0A940SU92_9ENTE</name>
<dbReference type="EMBL" id="JAEEGA010000005">
    <property type="protein sequence ID" value="MBP1041085.1"/>
    <property type="molecule type" value="Genomic_DNA"/>
</dbReference>
<protein>
    <submittedName>
        <fullName evidence="2">ROK family protein</fullName>
    </submittedName>
</protein>
<dbReference type="AlphaFoldDB" id="A0A940SU92"/>
<sequence length="292" mass="30883">MAILAFDIGGTAVKYGLWEEQLSQTNDFPTPATWPEMQQQLMRVFEDVKKTHQITGVAFSAPGAVNTETGVIGGISAVPYVHHFPIVSQLASLFNLPVTMENDANCAALAEVWQGAAKEVANSLFLVIGSGIGGAVILNRQLVKGPQLFGGEFGYMLMDQQRTFSQVASPVVVAREFAAAHLGGQPLSGKELFALADGGDQAAQKAIDQMYDGLARGIVNLAVSFNPDKVLIGGGLSSRSDLLAILTLKVEALINQVQATDLVVPLGICQFNNQANLIGAVANFMTTLPAQV</sequence>
<accession>A0A940SU92</accession>
<proteinExistence type="inferred from homology"/>
<evidence type="ECO:0000313" key="3">
    <source>
        <dbReference type="Proteomes" id="UP000674938"/>
    </source>
</evidence>
<dbReference type="PANTHER" id="PTHR18964">
    <property type="entry name" value="ROK (REPRESSOR, ORF, KINASE) FAMILY"/>
    <property type="match status" value="1"/>
</dbReference>
<reference evidence="2" key="1">
    <citation type="submission" date="2020-12" db="EMBL/GenBank/DDBJ databases">
        <title>Vagococcus allomyrinae sp. nov. and Enterococcus lavae sp. nov., isolated from the larvae of Allomyrina dichotoma.</title>
        <authorList>
            <person name="Lee S.D."/>
        </authorList>
    </citation>
    <scope>NUCLEOTIDE SEQUENCE</scope>
    <source>
        <strain evidence="2">BWB3-3</strain>
    </source>
</reference>
<dbReference type="SUPFAM" id="SSF53067">
    <property type="entry name" value="Actin-like ATPase domain"/>
    <property type="match status" value="1"/>
</dbReference>
<dbReference type="Pfam" id="PF00480">
    <property type="entry name" value="ROK"/>
    <property type="match status" value="1"/>
</dbReference>
<evidence type="ECO:0000256" key="1">
    <source>
        <dbReference type="ARBA" id="ARBA00006479"/>
    </source>
</evidence>
<dbReference type="InterPro" id="IPR000600">
    <property type="entry name" value="ROK"/>
</dbReference>
<dbReference type="CDD" id="cd24152">
    <property type="entry name" value="ASKHA_NBD_ROK-like"/>
    <property type="match status" value="1"/>
</dbReference>
<comment type="caution">
    <text evidence="2">The sequence shown here is derived from an EMBL/GenBank/DDBJ whole genome shotgun (WGS) entry which is preliminary data.</text>
</comment>